<gene>
    <name evidence="1" type="ORF">L9F63_015036</name>
</gene>
<keyword evidence="2" id="KW-1185">Reference proteome</keyword>
<name>A0AAD8EJZ8_DIPPU</name>
<sequence length="139" mass="15673">MPIELKKMRLGNCITLFPHIVGPIIHSLNWRNTLTSVGETDPKGQFHQQSYLCCIIHSLNWLFPVGSISPTEVTVLRQFSPFFPVSISPTELPLLVKPTLRVNFTNRVTSVENEQFLPTLGTAHGTIGQYLQGFNIREN</sequence>
<feature type="non-terminal residue" evidence="1">
    <location>
        <position position="1"/>
    </location>
</feature>
<comment type="caution">
    <text evidence="1">The sequence shown here is derived from an EMBL/GenBank/DDBJ whole genome shotgun (WGS) entry which is preliminary data.</text>
</comment>
<protein>
    <submittedName>
        <fullName evidence="1">Uncharacterized protein</fullName>
    </submittedName>
</protein>
<feature type="non-terminal residue" evidence="1">
    <location>
        <position position="139"/>
    </location>
</feature>
<dbReference type="AlphaFoldDB" id="A0AAD8EJZ8"/>
<accession>A0AAD8EJZ8</accession>
<reference evidence="1" key="1">
    <citation type="journal article" date="2023" name="IScience">
        <title>Live-bearing cockroach genome reveals convergent evolutionary mechanisms linked to viviparity in insects and beyond.</title>
        <authorList>
            <person name="Fouks B."/>
            <person name="Harrison M.C."/>
            <person name="Mikhailova A.A."/>
            <person name="Marchal E."/>
            <person name="English S."/>
            <person name="Carruthers M."/>
            <person name="Jennings E.C."/>
            <person name="Chiamaka E.L."/>
            <person name="Frigard R.A."/>
            <person name="Pippel M."/>
            <person name="Attardo G.M."/>
            <person name="Benoit J.B."/>
            <person name="Bornberg-Bauer E."/>
            <person name="Tobe S.S."/>
        </authorList>
    </citation>
    <scope>NUCLEOTIDE SEQUENCE</scope>
    <source>
        <strain evidence="1">Stay&amp;Tobe</strain>
    </source>
</reference>
<organism evidence="1 2">
    <name type="scientific">Diploptera punctata</name>
    <name type="common">Pacific beetle cockroach</name>
    <dbReference type="NCBI Taxonomy" id="6984"/>
    <lineage>
        <taxon>Eukaryota</taxon>
        <taxon>Metazoa</taxon>
        <taxon>Ecdysozoa</taxon>
        <taxon>Arthropoda</taxon>
        <taxon>Hexapoda</taxon>
        <taxon>Insecta</taxon>
        <taxon>Pterygota</taxon>
        <taxon>Neoptera</taxon>
        <taxon>Polyneoptera</taxon>
        <taxon>Dictyoptera</taxon>
        <taxon>Blattodea</taxon>
        <taxon>Blaberoidea</taxon>
        <taxon>Blaberidae</taxon>
        <taxon>Diplopterinae</taxon>
        <taxon>Diploptera</taxon>
    </lineage>
</organism>
<dbReference type="EMBL" id="JASPKZ010003443">
    <property type="protein sequence ID" value="KAJ9593410.1"/>
    <property type="molecule type" value="Genomic_DNA"/>
</dbReference>
<evidence type="ECO:0000313" key="2">
    <source>
        <dbReference type="Proteomes" id="UP001233999"/>
    </source>
</evidence>
<evidence type="ECO:0000313" key="1">
    <source>
        <dbReference type="EMBL" id="KAJ9593410.1"/>
    </source>
</evidence>
<reference evidence="1" key="2">
    <citation type="submission" date="2023-05" db="EMBL/GenBank/DDBJ databases">
        <authorList>
            <person name="Fouks B."/>
        </authorList>
    </citation>
    <scope>NUCLEOTIDE SEQUENCE</scope>
    <source>
        <strain evidence="1">Stay&amp;Tobe</strain>
        <tissue evidence="1">Testes</tissue>
    </source>
</reference>
<proteinExistence type="predicted"/>
<dbReference type="Proteomes" id="UP001233999">
    <property type="component" value="Unassembled WGS sequence"/>
</dbReference>